<evidence type="ECO:0000313" key="1">
    <source>
        <dbReference type="EMBL" id="KAK4433247.1"/>
    </source>
</evidence>
<dbReference type="AlphaFoldDB" id="A0AAE2CSU7"/>
<protein>
    <submittedName>
        <fullName evidence="1">Uncharacterized protein</fullName>
    </submittedName>
</protein>
<gene>
    <name evidence="1" type="ORF">Salat_1087000</name>
</gene>
<proteinExistence type="predicted"/>
<organism evidence="1 2">
    <name type="scientific">Sesamum alatum</name>
    <dbReference type="NCBI Taxonomy" id="300844"/>
    <lineage>
        <taxon>Eukaryota</taxon>
        <taxon>Viridiplantae</taxon>
        <taxon>Streptophyta</taxon>
        <taxon>Embryophyta</taxon>
        <taxon>Tracheophyta</taxon>
        <taxon>Spermatophyta</taxon>
        <taxon>Magnoliopsida</taxon>
        <taxon>eudicotyledons</taxon>
        <taxon>Gunneridae</taxon>
        <taxon>Pentapetalae</taxon>
        <taxon>asterids</taxon>
        <taxon>lamiids</taxon>
        <taxon>Lamiales</taxon>
        <taxon>Pedaliaceae</taxon>
        <taxon>Sesamum</taxon>
    </lineage>
</organism>
<accession>A0AAE2CSU7</accession>
<comment type="caution">
    <text evidence="1">The sequence shown here is derived from an EMBL/GenBank/DDBJ whole genome shotgun (WGS) entry which is preliminary data.</text>
</comment>
<dbReference type="Proteomes" id="UP001293254">
    <property type="component" value="Unassembled WGS sequence"/>
</dbReference>
<evidence type="ECO:0000313" key="2">
    <source>
        <dbReference type="Proteomes" id="UP001293254"/>
    </source>
</evidence>
<reference evidence="1" key="1">
    <citation type="submission" date="2020-06" db="EMBL/GenBank/DDBJ databases">
        <authorList>
            <person name="Li T."/>
            <person name="Hu X."/>
            <person name="Zhang T."/>
            <person name="Song X."/>
            <person name="Zhang H."/>
            <person name="Dai N."/>
            <person name="Sheng W."/>
            <person name="Hou X."/>
            <person name="Wei L."/>
        </authorList>
    </citation>
    <scope>NUCLEOTIDE SEQUENCE</scope>
    <source>
        <strain evidence="1">3651</strain>
        <tissue evidence="1">Leaf</tissue>
    </source>
</reference>
<dbReference type="EMBL" id="JACGWO010000003">
    <property type="protein sequence ID" value="KAK4433247.1"/>
    <property type="molecule type" value="Genomic_DNA"/>
</dbReference>
<sequence length="147" mass="16520">MGNKRRAPPQQKYFYKGKWTHRVDICFIDCFALMAERGHKQLSYSTQDLESSVVSAIQPSKTILTQPDFDWNPETNRMLVPKDAWDRVFRAALFPQRIMLEVGSSTAVLNEDAGPSCGVRSTSVGHCVEPGRSVKTNNILVDTSDVE</sequence>
<name>A0AAE2CSU7_9LAMI</name>
<keyword evidence="2" id="KW-1185">Reference proteome</keyword>
<reference evidence="1" key="2">
    <citation type="journal article" date="2024" name="Plant">
        <title>Genomic evolution and insights into agronomic trait innovations of Sesamum species.</title>
        <authorList>
            <person name="Miao H."/>
            <person name="Wang L."/>
            <person name="Qu L."/>
            <person name="Liu H."/>
            <person name="Sun Y."/>
            <person name="Le M."/>
            <person name="Wang Q."/>
            <person name="Wei S."/>
            <person name="Zheng Y."/>
            <person name="Lin W."/>
            <person name="Duan Y."/>
            <person name="Cao H."/>
            <person name="Xiong S."/>
            <person name="Wang X."/>
            <person name="Wei L."/>
            <person name="Li C."/>
            <person name="Ma Q."/>
            <person name="Ju M."/>
            <person name="Zhao R."/>
            <person name="Li G."/>
            <person name="Mu C."/>
            <person name="Tian Q."/>
            <person name="Mei H."/>
            <person name="Zhang T."/>
            <person name="Gao T."/>
            <person name="Zhang H."/>
        </authorList>
    </citation>
    <scope>NUCLEOTIDE SEQUENCE</scope>
    <source>
        <strain evidence="1">3651</strain>
    </source>
</reference>